<dbReference type="PANTHER" id="PTHR30221:SF20">
    <property type="entry name" value="SMALL-CONDUCTANCE MECHANOSENSITIVE CHANNEL"/>
    <property type="match status" value="1"/>
</dbReference>
<dbReference type="AlphaFoldDB" id="A0AAX4KY15"/>
<evidence type="ECO:0000256" key="5">
    <source>
        <dbReference type="ARBA" id="ARBA00022989"/>
    </source>
</evidence>
<accession>A0AAX4KY15</accession>
<gene>
    <name evidence="10" type="ORF">V6M85_07345</name>
</gene>
<reference evidence="10 11" key="1">
    <citation type="submission" date="2024-02" db="EMBL/GenBank/DDBJ databases">
        <title>STSV induces naive adaptation in Sulfolobus.</title>
        <authorList>
            <person name="Xiang X."/>
            <person name="Song M."/>
        </authorList>
    </citation>
    <scope>NUCLEOTIDE SEQUENCE [LARGE SCALE GENOMIC DNA]</scope>
    <source>
        <strain evidence="10 11">RT2</strain>
    </source>
</reference>
<evidence type="ECO:0000256" key="2">
    <source>
        <dbReference type="ARBA" id="ARBA00008017"/>
    </source>
</evidence>
<name>A0AAX4KY15_9CREN</name>
<dbReference type="EMBL" id="CP146016">
    <property type="protein sequence ID" value="WWQ59322.1"/>
    <property type="molecule type" value="Genomic_DNA"/>
</dbReference>
<comment type="similarity">
    <text evidence="2">Belongs to the MscS (TC 1.A.23) family.</text>
</comment>
<evidence type="ECO:0000256" key="6">
    <source>
        <dbReference type="ARBA" id="ARBA00023136"/>
    </source>
</evidence>
<dbReference type="Gene3D" id="3.30.70.100">
    <property type="match status" value="1"/>
</dbReference>
<dbReference type="PANTHER" id="PTHR30221">
    <property type="entry name" value="SMALL-CONDUCTANCE MECHANOSENSITIVE CHANNEL"/>
    <property type="match status" value="1"/>
</dbReference>
<keyword evidence="4 7" id="KW-0812">Transmembrane</keyword>
<evidence type="ECO:0000259" key="8">
    <source>
        <dbReference type="Pfam" id="PF00924"/>
    </source>
</evidence>
<keyword evidence="6 7" id="KW-0472">Membrane</keyword>
<feature type="transmembrane region" description="Helical" evidence="7">
    <location>
        <begin position="6"/>
        <end position="28"/>
    </location>
</feature>
<dbReference type="Gene3D" id="1.10.287.1260">
    <property type="match status" value="1"/>
</dbReference>
<dbReference type="InterPro" id="IPR023408">
    <property type="entry name" value="MscS_beta-dom_sf"/>
</dbReference>
<feature type="domain" description="Mechanosensitive ion channel MscS" evidence="8">
    <location>
        <begin position="89"/>
        <end position="154"/>
    </location>
</feature>
<evidence type="ECO:0000259" key="9">
    <source>
        <dbReference type="Pfam" id="PF21082"/>
    </source>
</evidence>
<keyword evidence="3" id="KW-1003">Cell membrane</keyword>
<dbReference type="InterPro" id="IPR049278">
    <property type="entry name" value="MS_channel_C"/>
</dbReference>
<evidence type="ECO:0000256" key="3">
    <source>
        <dbReference type="ARBA" id="ARBA00022475"/>
    </source>
</evidence>
<evidence type="ECO:0000256" key="4">
    <source>
        <dbReference type="ARBA" id="ARBA00022692"/>
    </source>
</evidence>
<evidence type="ECO:0000256" key="7">
    <source>
        <dbReference type="SAM" id="Phobius"/>
    </source>
</evidence>
<dbReference type="SUPFAM" id="SSF82689">
    <property type="entry name" value="Mechanosensitive channel protein MscS (YggB), C-terminal domain"/>
    <property type="match status" value="1"/>
</dbReference>
<comment type="subcellular location">
    <subcellularLocation>
        <location evidence="1">Cell membrane</location>
        <topology evidence="1">Multi-pass membrane protein</topology>
    </subcellularLocation>
</comment>
<feature type="transmembrane region" description="Helical" evidence="7">
    <location>
        <begin position="72"/>
        <end position="100"/>
    </location>
</feature>
<dbReference type="InterPro" id="IPR011066">
    <property type="entry name" value="MscS_channel_C_sf"/>
</dbReference>
<dbReference type="Pfam" id="PF21082">
    <property type="entry name" value="MS_channel_3rd"/>
    <property type="match status" value="1"/>
</dbReference>
<evidence type="ECO:0000256" key="1">
    <source>
        <dbReference type="ARBA" id="ARBA00004651"/>
    </source>
</evidence>
<organism evidence="10 11">
    <name type="scientific">Sulfolobus tengchongensis</name>
    <dbReference type="NCBI Taxonomy" id="207809"/>
    <lineage>
        <taxon>Archaea</taxon>
        <taxon>Thermoproteota</taxon>
        <taxon>Thermoprotei</taxon>
        <taxon>Sulfolobales</taxon>
        <taxon>Sulfolobaceae</taxon>
        <taxon>Sulfolobus</taxon>
    </lineage>
</organism>
<feature type="transmembrane region" description="Helical" evidence="7">
    <location>
        <begin position="48"/>
        <end position="66"/>
    </location>
</feature>
<dbReference type="Gene3D" id="2.30.30.60">
    <property type="match status" value="1"/>
</dbReference>
<dbReference type="GO" id="GO:0008381">
    <property type="term" value="F:mechanosensitive monoatomic ion channel activity"/>
    <property type="evidence" value="ECO:0007669"/>
    <property type="project" value="InterPro"/>
</dbReference>
<dbReference type="SUPFAM" id="SSF50182">
    <property type="entry name" value="Sm-like ribonucleoproteins"/>
    <property type="match status" value="1"/>
</dbReference>
<dbReference type="Proteomes" id="UP001432202">
    <property type="component" value="Chromosome"/>
</dbReference>
<sequence>MEFPLIYLEAIIIIVISVIIAKFLSTIIRRRLHGELPVHVIRNLTNGVYYIIIAIGVGVAIGISGINITSILVAGGVVGIILGLALQSTLSNFFAGILIITERPFKIGDFINYQNTIGVVVDIGLLSTKLYSWEGYYVRVPNSILFTSLLINYSNSRARLVRVQFTVFQEIDVQKVINAIKVKLDQQPYVLVEPQSVVFVLGFTENGITLEARAWAPQSLWFDLYSNMPKIIDDTLKELGITYAYKKVIVENDNMADKLMADNSNKL</sequence>
<protein>
    <submittedName>
        <fullName evidence="10">Mechanosensitive ion channel family protein</fullName>
    </submittedName>
</protein>
<evidence type="ECO:0000313" key="11">
    <source>
        <dbReference type="Proteomes" id="UP001432202"/>
    </source>
</evidence>
<dbReference type="RefSeq" id="WP_338598399.1">
    <property type="nucleotide sequence ID" value="NZ_CP146016.1"/>
</dbReference>
<feature type="domain" description="Mechanosensitive ion channel MscS C-terminal" evidence="9">
    <location>
        <begin position="162"/>
        <end position="241"/>
    </location>
</feature>
<dbReference type="GO" id="GO:0005886">
    <property type="term" value="C:plasma membrane"/>
    <property type="evidence" value="ECO:0007669"/>
    <property type="project" value="UniProtKB-SubCell"/>
</dbReference>
<dbReference type="InterPro" id="IPR010920">
    <property type="entry name" value="LSM_dom_sf"/>
</dbReference>
<dbReference type="SUPFAM" id="SSF82861">
    <property type="entry name" value="Mechanosensitive channel protein MscS (YggB), transmembrane region"/>
    <property type="match status" value="1"/>
</dbReference>
<dbReference type="InterPro" id="IPR045275">
    <property type="entry name" value="MscS_archaea/bacteria_type"/>
</dbReference>
<keyword evidence="11" id="KW-1185">Reference proteome</keyword>
<dbReference type="Pfam" id="PF00924">
    <property type="entry name" value="MS_channel_2nd"/>
    <property type="match status" value="1"/>
</dbReference>
<dbReference type="GeneID" id="89336571"/>
<keyword evidence="5 7" id="KW-1133">Transmembrane helix</keyword>
<dbReference type="InterPro" id="IPR011014">
    <property type="entry name" value="MscS_channel_TM-2"/>
</dbReference>
<evidence type="ECO:0000313" key="10">
    <source>
        <dbReference type="EMBL" id="WWQ59322.1"/>
    </source>
</evidence>
<dbReference type="InterPro" id="IPR006685">
    <property type="entry name" value="MscS_channel_2nd"/>
</dbReference>
<proteinExistence type="inferred from homology"/>